<proteinExistence type="predicted"/>
<name>A0A432Z501_9GAMM</name>
<dbReference type="PROSITE" id="PS51257">
    <property type="entry name" value="PROKAR_LIPOPROTEIN"/>
    <property type="match status" value="1"/>
</dbReference>
<dbReference type="Pfam" id="PF19795">
    <property type="entry name" value="DUF6279"/>
    <property type="match status" value="1"/>
</dbReference>
<dbReference type="PIRSF" id="PIRSF028200">
    <property type="entry name" value="UCP028200"/>
    <property type="match status" value="1"/>
</dbReference>
<keyword evidence="3" id="KW-1185">Reference proteome</keyword>
<sequence>MYRLLGVLIVLTFIAGCTANIGYKFADTLVEWKVKDYVDLNDKQEELLSKKVDEMHQWHAQTQLPLYRKELKSLRDKVEQKSLTQQDISDFESRLWDFWGNVLTQVEAEADLLTTLTLTQREQLIRRLEEAQEERYQRLEEDKKESDILRRLDRITEVEEDLEDILGDLTTEQDKLLRSWVSESPELREQWLSYRASWLTEFEKALMSRPIDEKRLSSLILDPRQLRNEDFQQNSEQSSELRKEFLWDMYQSLNPEQRKKVIKKADEYIDLLDSLINDFSD</sequence>
<evidence type="ECO:0008006" key="4">
    <source>
        <dbReference type="Google" id="ProtNLM"/>
    </source>
</evidence>
<dbReference type="Gene3D" id="1.20.120.1490">
    <property type="match status" value="1"/>
</dbReference>
<dbReference type="InterPro" id="IPR016875">
    <property type="entry name" value="UCP028200"/>
</dbReference>
<dbReference type="EMBL" id="PIQC01000001">
    <property type="protein sequence ID" value="RUO72966.1"/>
    <property type="molecule type" value="Genomic_DNA"/>
</dbReference>
<evidence type="ECO:0000313" key="2">
    <source>
        <dbReference type="EMBL" id="RUO72966.1"/>
    </source>
</evidence>
<organism evidence="2 3">
    <name type="scientific">Idiomarina ramblicola</name>
    <dbReference type="NCBI Taxonomy" id="263724"/>
    <lineage>
        <taxon>Bacteria</taxon>
        <taxon>Pseudomonadati</taxon>
        <taxon>Pseudomonadota</taxon>
        <taxon>Gammaproteobacteria</taxon>
        <taxon>Alteromonadales</taxon>
        <taxon>Idiomarinaceae</taxon>
        <taxon>Idiomarina</taxon>
    </lineage>
</organism>
<evidence type="ECO:0000256" key="1">
    <source>
        <dbReference type="SAM" id="Coils"/>
    </source>
</evidence>
<gene>
    <name evidence="2" type="ORF">CWI78_00555</name>
</gene>
<accession>A0A432Z501</accession>
<dbReference type="AlphaFoldDB" id="A0A432Z501"/>
<keyword evidence="1" id="KW-0175">Coiled coil</keyword>
<reference evidence="3" key="1">
    <citation type="journal article" date="2018" name="Front. Microbiol.">
        <title>Genome-Based Analysis Reveals the Taxonomy and Diversity of the Family Idiomarinaceae.</title>
        <authorList>
            <person name="Liu Y."/>
            <person name="Lai Q."/>
            <person name="Shao Z."/>
        </authorList>
    </citation>
    <scope>NUCLEOTIDE SEQUENCE [LARGE SCALE GENOMIC DNA]</scope>
    <source>
        <strain evidence="3">R22</strain>
    </source>
</reference>
<dbReference type="Proteomes" id="UP000288058">
    <property type="component" value="Unassembled WGS sequence"/>
</dbReference>
<dbReference type="RefSeq" id="WP_126779224.1">
    <property type="nucleotide sequence ID" value="NZ_PIQC01000001.1"/>
</dbReference>
<dbReference type="OrthoDB" id="5767052at2"/>
<protein>
    <recommendedName>
        <fullName evidence="4">Lipoprotein</fullName>
    </recommendedName>
</protein>
<feature type="coiled-coil region" evidence="1">
    <location>
        <begin position="121"/>
        <end position="149"/>
    </location>
</feature>
<evidence type="ECO:0000313" key="3">
    <source>
        <dbReference type="Proteomes" id="UP000288058"/>
    </source>
</evidence>
<comment type="caution">
    <text evidence="2">The sequence shown here is derived from an EMBL/GenBank/DDBJ whole genome shotgun (WGS) entry which is preliminary data.</text>
</comment>